<evidence type="ECO:0000256" key="1">
    <source>
        <dbReference type="ARBA" id="ARBA00004173"/>
    </source>
</evidence>
<sequence length="186" mass="20143">MATSAACRGAAYELACLRTLESWMGMKLHRTGGAGDRGVDLRGWWAPGPSGADAYRVLVQCKAEKRPVGPATVRELEGTLLRAGWVEQRAQTAPVSLFAILASASGFSKQTLLHMRSSPLPMLLMHLAVDTSQATMPQVLPCQGFVWNDALAGRHGLLRGDYEAIWHTRVESAPVLTLYRGGVRVC</sequence>
<keyword evidence="4" id="KW-1185">Reference proteome</keyword>
<evidence type="ECO:0000313" key="3">
    <source>
        <dbReference type="EMBL" id="SHO79987.1"/>
    </source>
</evidence>
<dbReference type="GO" id="GO:0003676">
    <property type="term" value="F:nucleic acid binding"/>
    <property type="evidence" value="ECO:0007669"/>
    <property type="project" value="InterPro"/>
</dbReference>
<organism evidence="3 4">
    <name type="scientific">Malassezia sympodialis (strain ATCC 42132)</name>
    <name type="common">Atopic eczema-associated yeast</name>
    <dbReference type="NCBI Taxonomy" id="1230383"/>
    <lineage>
        <taxon>Eukaryota</taxon>
        <taxon>Fungi</taxon>
        <taxon>Dikarya</taxon>
        <taxon>Basidiomycota</taxon>
        <taxon>Ustilaginomycotina</taxon>
        <taxon>Malasseziomycetes</taxon>
        <taxon>Malasseziales</taxon>
        <taxon>Malasseziaceae</taxon>
        <taxon>Malassezia</taxon>
    </lineage>
</organism>
<protein>
    <recommendedName>
        <fullName evidence="5">Restriction endonuclease type IV Mrr domain-containing protein</fullName>
    </recommendedName>
</protein>
<dbReference type="GO" id="GO:0006302">
    <property type="term" value="P:double-strand break repair"/>
    <property type="evidence" value="ECO:0007669"/>
    <property type="project" value="UniProtKB-ARBA"/>
</dbReference>
<dbReference type="EMBL" id="LT671828">
    <property type="protein sequence ID" value="SHO79987.1"/>
    <property type="molecule type" value="Genomic_DNA"/>
</dbReference>
<dbReference type="InterPro" id="IPR011335">
    <property type="entry name" value="Restrct_endonuc-II-like"/>
</dbReference>
<dbReference type="Gene3D" id="3.40.1350.10">
    <property type="match status" value="1"/>
</dbReference>
<evidence type="ECO:0000256" key="2">
    <source>
        <dbReference type="ARBA" id="ARBA00023128"/>
    </source>
</evidence>
<dbReference type="GO" id="GO:0005739">
    <property type="term" value="C:mitochondrion"/>
    <property type="evidence" value="ECO:0007669"/>
    <property type="project" value="UniProtKB-SubCell"/>
</dbReference>
<proteinExistence type="predicted"/>
<dbReference type="PANTHER" id="PTHR28133">
    <property type="entry name" value="REQUIRED FOR RESPIRATORY GROWTH PROTEIN 7, MITOCHONDRIAL"/>
    <property type="match status" value="1"/>
</dbReference>
<dbReference type="Proteomes" id="UP000186303">
    <property type="component" value="Chromosome 8"/>
</dbReference>
<dbReference type="PANTHER" id="PTHR28133:SF1">
    <property type="entry name" value="REQUIRED FOR RESPIRATORY GROWTH PROTEIN 7, MITOCHONDRIAL"/>
    <property type="match status" value="1"/>
</dbReference>
<dbReference type="AlphaFoldDB" id="A0A1M8ACC8"/>
<evidence type="ECO:0000313" key="4">
    <source>
        <dbReference type="Proteomes" id="UP000186303"/>
    </source>
</evidence>
<dbReference type="OMA" id="VDLVGWW"/>
<keyword evidence="2" id="KW-0496">Mitochondrion</keyword>
<reference evidence="4" key="1">
    <citation type="journal article" date="2017" name="Nucleic Acids Res.">
        <title>Proteogenomics produces comprehensive and highly accurate protein-coding gene annotation in a complete genome assembly of Malassezia sympodialis.</title>
        <authorList>
            <person name="Zhu Y."/>
            <person name="Engstroem P.G."/>
            <person name="Tellgren-Roth C."/>
            <person name="Baudo C.D."/>
            <person name="Kennell J.C."/>
            <person name="Sun S."/>
            <person name="Billmyre R.B."/>
            <person name="Schroeder M.S."/>
            <person name="Andersson A."/>
            <person name="Holm T."/>
            <person name="Sigurgeirsson B."/>
            <person name="Wu G."/>
            <person name="Sankaranarayanan S.R."/>
            <person name="Siddharthan R."/>
            <person name="Sanyal K."/>
            <person name="Lundeberg J."/>
            <person name="Nystedt B."/>
            <person name="Boekhout T."/>
            <person name="Dawson T.L. Jr."/>
            <person name="Heitman J."/>
            <person name="Scheynius A."/>
            <person name="Lehtioe J."/>
        </authorList>
    </citation>
    <scope>NUCLEOTIDE SEQUENCE [LARGE SCALE GENOMIC DNA]</scope>
    <source>
        <strain evidence="4">ATCC 42132</strain>
    </source>
</reference>
<dbReference type="InterPro" id="IPR011856">
    <property type="entry name" value="tRNA_endonuc-like_dom_sf"/>
</dbReference>
<comment type="subcellular location">
    <subcellularLocation>
        <location evidence="1">Mitochondrion</location>
    </subcellularLocation>
</comment>
<dbReference type="InterPro" id="IPR018828">
    <property type="entry name" value="RRG7"/>
</dbReference>
<accession>A0A1M8ACC8</accession>
<dbReference type="VEuPathDB" id="FungiDB:MSYG_4342"/>
<name>A0A1M8ACC8_MALS4</name>
<dbReference type="SUPFAM" id="SSF52980">
    <property type="entry name" value="Restriction endonuclease-like"/>
    <property type="match status" value="1"/>
</dbReference>
<dbReference type="OrthoDB" id="20734at2759"/>
<dbReference type="Pfam" id="PF10356">
    <property type="entry name" value="RRG7"/>
    <property type="match status" value="2"/>
</dbReference>
<gene>
    <name evidence="3" type="ORF">MSYG_4342</name>
</gene>
<evidence type="ECO:0008006" key="5">
    <source>
        <dbReference type="Google" id="ProtNLM"/>
    </source>
</evidence>